<dbReference type="EMBL" id="RDOJ01000037">
    <property type="protein sequence ID" value="RLZ06374.1"/>
    <property type="molecule type" value="Genomic_DNA"/>
</dbReference>
<gene>
    <name evidence="1" type="ORF">EAH69_13760</name>
</gene>
<sequence length="198" mass="23613">MAVGDKQKLITNILQEVLNQKAEFSPDFNWFINKHTKENFKENFHIIDEIFKNLNGSISGYETKRITKLQPDAYFGGNYNFIFEFDEFQHFSSFRKKTFELYPQNLKLNFDKNQWIKACETYSYQADKYRNSKKTKDFDFTGGRTAQRAYLDCFRDLLPVQHNLNPTLRLNEFEVIGIERLDKNSCKKIEQLITEKLK</sequence>
<dbReference type="InterPro" id="IPR055679">
    <property type="entry name" value="DUF7255"/>
</dbReference>
<dbReference type="Proteomes" id="UP000275348">
    <property type="component" value="Unassembled WGS sequence"/>
</dbReference>
<evidence type="ECO:0000313" key="1">
    <source>
        <dbReference type="EMBL" id="RLZ06374.1"/>
    </source>
</evidence>
<comment type="caution">
    <text evidence="1">The sequence shown here is derived from an EMBL/GenBank/DDBJ whole genome shotgun (WGS) entry which is preliminary data.</text>
</comment>
<dbReference type="AlphaFoldDB" id="A0A3L9M4P3"/>
<protein>
    <submittedName>
        <fullName evidence="1">Uncharacterized protein</fullName>
    </submittedName>
</protein>
<accession>A0A3L9M4P3</accession>
<organism evidence="1 2">
    <name type="scientific">Faecalibacter macacae</name>
    <dbReference type="NCBI Taxonomy" id="1859289"/>
    <lineage>
        <taxon>Bacteria</taxon>
        <taxon>Pseudomonadati</taxon>
        <taxon>Bacteroidota</taxon>
        <taxon>Flavobacteriia</taxon>
        <taxon>Flavobacteriales</taxon>
        <taxon>Weeksellaceae</taxon>
        <taxon>Faecalibacter</taxon>
    </lineage>
</organism>
<dbReference type="OrthoDB" id="1436514at2"/>
<reference evidence="1 2" key="1">
    <citation type="submission" date="2018-10" db="EMBL/GenBank/DDBJ databases">
        <authorList>
            <person name="Chen X."/>
        </authorList>
    </citation>
    <scope>NUCLEOTIDE SEQUENCE [LARGE SCALE GENOMIC DNA]</scope>
    <source>
        <strain evidence="1 2">YIM 102668</strain>
    </source>
</reference>
<keyword evidence="2" id="KW-1185">Reference proteome</keyword>
<evidence type="ECO:0000313" key="2">
    <source>
        <dbReference type="Proteomes" id="UP000275348"/>
    </source>
</evidence>
<proteinExistence type="predicted"/>
<name>A0A3L9M4P3_9FLAO</name>
<dbReference type="RefSeq" id="WP_121935793.1">
    <property type="nucleotide sequence ID" value="NZ_RDOJ01000037.1"/>
</dbReference>
<dbReference type="Pfam" id="PF23913">
    <property type="entry name" value="DUF7255"/>
    <property type="match status" value="1"/>
</dbReference>